<sequence>MIDILISHIIWWFIVPVIGAYFISLMSQFSTQWAIRHSSYKIVAVLGFLGVVIHELSHLLVALIFNHKIVNFKLWQISDDGVLGYVNHTYNPKSFYQRLGNVFIGLAPILVLTLVFYALTKITYDSLWQISVIIFFLPSFILGFNLSKADWINFWYGTPFYLIVIIVTSVIEFATDYMPRLF</sequence>
<proteinExistence type="predicted"/>
<feature type="transmembrane region" description="Helical" evidence="1">
    <location>
        <begin position="154"/>
        <end position="174"/>
    </location>
</feature>
<evidence type="ECO:0000313" key="3">
    <source>
        <dbReference type="Proteomes" id="UP001556617"/>
    </source>
</evidence>
<reference evidence="2 3" key="1">
    <citation type="submission" date="2024-07" db="EMBL/GenBank/DDBJ databases">
        <authorList>
            <person name="Yun M."/>
        </authorList>
    </citation>
    <scope>NUCLEOTIDE SEQUENCE [LARGE SCALE GENOMIC DNA]</scope>
    <source>
        <strain evidence="2 3">MS01</strain>
    </source>
</reference>
<keyword evidence="3" id="KW-1185">Reference proteome</keyword>
<organism evidence="2 3">
    <name type="scientific">Leuconostoc aquikimchii</name>
    <dbReference type="NCBI Taxonomy" id="3236804"/>
    <lineage>
        <taxon>Bacteria</taxon>
        <taxon>Bacillati</taxon>
        <taxon>Bacillota</taxon>
        <taxon>Bacilli</taxon>
        <taxon>Lactobacillales</taxon>
        <taxon>Lactobacillaceae</taxon>
        <taxon>Leuconostoc</taxon>
    </lineage>
</organism>
<keyword evidence="1" id="KW-0812">Transmembrane</keyword>
<feature type="transmembrane region" description="Helical" evidence="1">
    <location>
        <begin position="9"/>
        <end position="30"/>
    </location>
</feature>
<protein>
    <submittedName>
        <fullName evidence="2">Metalloprotease family protein</fullName>
    </submittedName>
</protein>
<keyword evidence="2" id="KW-0378">Hydrolase</keyword>
<keyword evidence="1" id="KW-1133">Transmembrane helix</keyword>
<gene>
    <name evidence="2" type="ORF">AB3K24_01525</name>
</gene>
<feature type="transmembrane region" description="Helical" evidence="1">
    <location>
        <begin position="42"/>
        <end position="65"/>
    </location>
</feature>
<feature type="transmembrane region" description="Helical" evidence="1">
    <location>
        <begin position="126"/>
        <end position="147"/>
    </location>
</feature>
<dbReference type="GO" id="GO:0008237">
    <property type="term" value="F:metallopeptidase activity"/>
    <property type="evidence" value="ECO:0007669"/>
    <property type="project" value="UniProtKB-KW"/>
</dbReference>
<dbReference type="EMBL" id="JBFPER010000001">
    <property type="protein sequence ID" value="MEX0380044.1"/>
    <property type="molecule type" value="Genomic_DNA"/>
</dbReference>
<evidence type="ECO:0000256" key="1">
    <source>
        <dbReference type="SAM" id="Phobius"/>
    </source>
</evidence>
<keyword evidence="2" id="KW-0482">Metalloprotease</keyword>
<evidence type="ECO:0000313" key="2">
    <source>
        <dbReference type="EMBL" id="MEX0380044.1"/>
    </source>
</evidence>
<accession>A0ABV3S0W1</accession>
<keyword evidence="1" id="KW-0472">Membrane</keyword>
<dbReference type="Proteomes" id="UP001556617">
    <property type="component" value="Unassembled WGS sequence"/>
</dbReference>
<keyword evidence="2" id="KW-0645">Protease</keyword>
<comment type="caution">
    <text evidence="2">The sequence shown here is derived from an EMBL/GenBank/DDBJ whole genome shotgun (WGS) entry which is preliminary data.</text>
</comment>
<dbReference type="RefSeq" id="WP_367973474.1">
    <property type="nucleotide sequence ID" value="NZ_JBFPEQ010000001.1"/>
</dbReference>
<feature type="transmembrane region" description="Helical" evidence="1">
    <location>
        <begin position="99"/>
        <end position="120"/>
    </location>
</feature>
<name>A0ABV3S0W1_9LACO</name>